<evidence type="ECO:0000259" key="2">
    <source>
        <dbReference type="Pfam" id="PF01266"/>
    </source>
</evidence>
<dbReference type="Pfam" id="PF01266">
    <property type="entry name" value="DAO"/>
    <property type="match status" value="1"/>
</dbReference>
<gene>
    <name evidence="3" type="ORF">EHYA_08386</name>
</gene>
<dbReference type="InterPro" id="IPR006076">
    <property type="entry name" value="FAD-dep_OxRdtase"/>
</dbReference>
<dbReference type="OrthoDB" id="9806257at2"/>
<proteinExistence type="predicted"/>
<name>A0A401Z186_9ACTN</name>
<keyword evidence="1" id="KW-0560">Oxidoreductase</keyword>
<sequence length="418" mass="44589">MTNGKHCVVVGAGAAGLWTAWALSEVGMRVTVLDAGAAAAGASWGNAGWICPAQAGPVPEAGIIMHGLKDLVRRDSALHFSPAALLRLGPWIATFARYCNDRSYFDGLAALSTLGYPSFKLIERLGLDEHFDKTGLLAISKNPADVEHFIEKIEPLAKFGQGATTEVLTGSAVQDLDPVVPRGQAAALIGNHWQVVPHKYMAALIEKVVAAGVEIREHEPVEHLHVRDGRVRAVRTNRDVHEGDHVVLAAGVNTTALARSIGHHLPVIGGKGYSFDVRPGRMPKQAIQTLDTHLAISPMGGTLRVAGAMDFTNSPTRIPKRRVDAMQRSARALLGPWTDQSAPWSGLRPVAPDGLPMIGRLAPDSNVFVATGYQMLGMTISPAAGVHLAEAIATGDDGRTGPFSAQRFARKKIRAYPR</sequence>
<dbReference type="GO" id="GO:0005737">
    <property type="term" value="C:cytoplasm"/>
    <property type="evidence" value="ECO:0007669"/>
    <property type="project" value="TreeGrafter"/>
</dbReference>
<feature type="domain" description="FAD dependent oxidoreductase" evidence="2">
    <location>
        <begin position="7"/>
        <end position="390"/>
    </location>
</feature>
<accession>A0A401Z186</accession>
<evidence type="ECO:0000313" key="3">
    <source>
        <dbReference type="EMBL" id="GCE00660.1"/>
    </source>
</evidence>
<dbReference type="AlphaFoldDB" id="A0A401Z186"/>
<dbReference type="EMBL" id="BIFH01000041">
    <property type="protein sequence ID" value="GCE00660.1"/>
    <property type="molecule type" value="Genomic_DNA"/>
</dbReference>
<dbReference type="Gene3D" id="3.50.50.60">
    <property type="entry name" value="FAD/NAD(P)-binding domain"/>
    <property type="match status" value="2"/>
</dbReference>
<protein>
    <submittedName>
        <fullName evidence="3">D-amino-acid dehydrogenase</fullName>
    </submittedName>
</protein>
<evidence type="ECO:0000256" key="1">
    <source>
        <dbReference type="ARBA" id="ARBA00023002"/>
    </source>
</evidence>
<dbReference type="Gene3D" id="3.30.9.10">
    <property type="entry name" value="D-Amino Acid Oxidase, subunit A, domain 2"/>
    <property type="match status" value="1"/>
</dbReference>
<keyword evidence="4" id="KW-1185">Reference proteome</keyword>
<dbReference type="Proteomes" id="UP000286931">
    <property type="component" value="Unassembled WGS sequence"/>
</dbReference>
<dbReference type="RefSeq" id="WP_160161746.1">
    <property type="nucleotide sequence ID" value="NZ_BIFH01000041.1"/>
</dbReference>
<evidence type="ECO:0000313" key="4">
    <source>
        <dbReference type="Proteomes" id="UP000286931"/>
    </source>
</evidence>
<dbReference type="SUPFAM" id="SSF51905">
    <property type="entry name" value="FAD/NAD(P)-binding domain"/>
    <property type="match status" value="1"/>
</dbReference>
<comment type="caution">
    <text evidence="3">The sequence shown here is derived from an EMBL/GenBank/DDBJ whole genome shotgun (WGS) entry which is preliminary data.</text>
</comment>
<dbReference type="PANTHER" id="PTHR13847:SF289">
    <property type="entry name" value="GLYCINE OXIDASE"/>
    <property type="match status" value="1"/>
</dbReference>
<reference evidence="3 4" key="1">
    <citation type="submission" date="2018-12" db="EMBL/GenBank/DDBJ databases">
        <title>Draft genome sequence of Embleya hyalina NBRC 13850T.</title>
        <authorList>
            <person name="Komaki H."/>
            <person name="Hosoyama A."/>
            <person name="Kimura A."/>
            <person name="Ichikawa N."/>
            <person name="Tamura T."/>
        </authorList>
    </citation>
    <scope>NUCLEOTIDE SEQUENCE [LARGE SCALE GENOMIC DNA]</scope>
    <source>
        <strain evidence="3 4">NBRC 13850</strain>
    </source>
</reference>
<dbReference type="SUPFAM" id="SSF54373">
    <property type="entry name" value="FAD-linked reductases, C-terminal domain"/>
    <property type="match status" value="1"/>
</dbReference>
<dbReference type="InterPro" id="IPR036188">
    <property type="entry name" value="FAD/NAD-bd_sf"/>
</dbReference>
<dbReference type="GO" id="GO:0016491">
    <property type="term" value="F:oxidoreductase activity"/>
    <property type="evidence" value="ECO:0007669"/>
    <property type="project" value="UniProtKB-KW"/>
</dbReference>
<organism evidence="3 4">
    <name type="scientific">Embleya hyalina</name>
    <dbReference type="NCBI Taxonomy" id="516124"/>
    <lineage>
        <taxon>Bacteria</taxon>
        <taxon>Bacillati</taxon>
        <taxon>Actinomycetota</taxon>
        <taxon>Actinomycetes</taxon>
        <taxon>Kitasatosporales</taxon>
        <taxon>Streptomycetaceae</taxon>
        <taxon>Embleya</taxon>
    </lineage>
</organism>
<dbReference type="PANTHER" id="PTHR13847">
    <property type="entry name" value="SARCOSINE DEHYDROGENASE-RELATED"/>
    <property type="match status" value="1"/>
</dbReference>